<dbReference type="RefSeq" id="WP_137395168.1">
    <property type="nucleotide sequence ID" value="NZ_CP124734.1"/>
</dbReference>
<organism evidence="1 2">
    <name type="scientific">Agrobacterium larrymoorei</name>
    <dbReference type="NCBI Taxonomy" id="160699"/>
    <lineage>
        <taxon>Bacteria</taxon>
        <taxon>Pseudomonadati</taxon>
        <taxon>Pseudomonadota</taxon>
        <taxon>Alphaproteobacteria</taxon>
        <taxon>Hyphomicrobiales</taxon>
        <taxon>Rhizobiaceae</taxon>
        <taxon>Rhizobium/Agrobacterium group</taxon>
        <taxon>Agrobacterium</taxon>
    </lineage>
</organism>
<dbReference type="AlphaFoldDB" id="A0AAF0HC81"/>
<proteinExistence type="predicted"/>
<gene>
    <name evidence="1" type="ORF">CFBP5477_018385</name>
</gene>
<protein>
    <submittedName>
        <fullName evidence="1">Uncharacterized protein</fullName>
    </submittedName>
</protein>
<dbReference type="EMBL" id="CP124734">
    <property type="protein sequence ID" value="WHA43217.1"/>
    <property type="molecule type" value="Genomic_DNA"/>
</dbReference>
<sequence>MNKKIYTEYLNYNTASNILHAFDFSKYIALPLNALITINFYDDEDAYKKFQKIRELYSGWIRAKRKRSGKTSYPNAWVYVFENPHSNIHVHWAINIEEEFIFDFYIKLEKWIKIHVGEIRNRQLDVRRVNIYEDKVLANYLAKGVNPFASKKLHLERYRKYQGFVKGPRAGVARCLGKNARKLADFKPKRDRSKWAVMHPELMNGHTRPTGWNLHIAKSNSKRSKRTTHGFHGSANFKGPVLYRSLCVNRSVPA</sequence>
<name>A0AAF0HC81_9HYPH</name>
<dbReference type="Proteomes" id="UP000298664">
    <property type="component" value="Chromosome Linear"/>
</dbReference>
<evidence type="ECO:0000313" key="2">
    <source>
        <dbReference type="Proteomes" id="UP000298664"/>
    </source>
</evidence>
<reference evidence="1" key="1">
    <citation type="submission" date="2023-05" db="EMBL/GenBank/DDBJ databases">
        <title>Complete genome sequence of Agrobacterium larrymoorei CFBP5477.</title>
        <authorList>
            <person name="Yen H.-C."/>
            <person name="Chou L."/>
            <person name="Lin Y.-C."/>
            <person name="Lai E.-M."/>
            <person name="Kuo C.-H."/>
        </authorList>
    </citation>
    <scope>NUCLEOTIDE SEQUENCE</scope>
    <source>
        <strain evidence="1">CFBP5477</strain>
    </source>
</reference>
<accession>A0AAF0HC81</accession>
<evidence type="ECO:0000313" key="1">
    <source>
        <dbReference type="EMBL" id="WHA43217.1"/>
    </source>
</evidence>